<dbReference type="InterPro" id="IPR050834">
    <property type="entry name" value="Glycosyltransf_2"/>
</dbReference>
<name>Q60B60_METCA</name>
<dbReference type="SUPFAM" id="SSF53448">
    <property type="entry name" value="Nucleotide-diphospho-sugar transferases"/>
    <property type="match status" value="1"/>
</dbReference>
<dbReference type="SMR" id="Q60B60"/>
<evidence type="ECO:0000256" key="1">
    <source>
        <dbReference type="ARBA" id="ARBA00006739"/>
    </source>
</evidence>
<evidence type="ECO:0000256" key="2">
    <source>
        <dbReference type="ARBA" id="ARBA00022676"/>
    </source>
</evidence>
<gene>
    <name evidence="6" type="ordered locus">MCA0621</name>
</gene>
<dbReference type="AlphaFoldDB" id="Q60B60"/>
<protein>
    <submittedName>
        <fullName evidence="6">Glycosyl transferase, group 2 family protein</fullName>
    </submittedName>
</protein>
<reference evidence="6 7" key="1">
    <citation type="journal article" date="2004" name="PLoS Biol.">
        <title>Genomic insights into methanotrophy: the complete genome sequence of Methylococcus capsulatus (Bath).</title>
        <authorList>
            <person name="Ward N.L."/>
            <person name="Larsen O."/>
            <person name="Sakwa J."/>
            <person name="Bruseth L."/>
            <person name="Khouri H.M."/>
            <person name="Durkin A.S."/>
            <person name="Dimitrov G."/>
            <person name="Jiang L."/>
            <person name="Scanlan D."/>
            <person name="Kang K.H."/>
            <person name="Lewis M.R."/>
            <person name="Nelson K.E."/>
            <person name="Methe B.A."/>
            <person name="Wu M."/>
            <person name="Heidelberg J.F."/>
            <person name="Paulsen I.T."/>
            <person name="Fouts D.E."/>
            <person name="Ravel J."/>
            <person name="Tettelin H."/>
            <person name="Ren Q."/>
            <person name="Read T.D."/>
            <person name="DeBoy R.T."/>
            <person name="Seshadri R."/>
            <person name="Salzberg S.L."/>
            <person name="Jensen H.B."/>
            <person name="Birkeland N.K."/>
            <person name="Nelson W.C."/>
            <person name="Dodson R.J."/>
            <person name="Grindhaug S.H."/>
            <person name="Holt I.E."/>
            <person name="Eidhammer I."/>
            <person name="Jonasen I."/>
            <person name="Vanaken S."/>
            <person name="Utterback T.R."/>
            <person name="Feldblyum T.V."/>
            <person name="Fraser C.M."/>
            <person name="Lillehaug J.R."/>
            <person name="Eisen J.A."/>
        </authorList>
    </citation>
    <scope>NUCLEOTIDE SEQUENCE [LARGE SCALE GENOMIC DNA]</scope>
    <source>
        <strain evidence="7">ATCC 33009 / NCIMB 11132 / Bath</strain>
    </source>
</reference>
<feature type="domain" description="Glycosyltransferase 2-like" evidence="5">
    <location>
        <begin position="33"/>
        <end position="156"/>
    </location>
</feature>
<feature type="region of interest" description="Disordered" evidence="4">
    <location>
        <begin position="1"/>
        <end position="27"/>
    </location>
</feature>
<evidence type="ECO:0000256" key="3">
    <source>
        <dbReference type="ARBA" id="ARBA00022679"/>
    </source>
</evidence>
<keyword evidence="2" id="KW-0328">Glycosyltransferase</keyword>
<keyword evidence="3 6" id="KW-0808">Transferase</keyword>
<proteinExistence type="inferred from homology"/>
<dbReference type="KEGG" id="mca:MCA0621"/>
<dbReference type="GO" id="GO:0016757">
    <property type="term" value="F:glycosyltransferase activity"/>
    <property type="evidence" value="ECO:0007669"/>
    <property type="project" value="UniProtKB-KW"/>
</dbReference>
<sequence>MVAGFTVHSGPHHVPHRDMTHHSRPPGHAPRVTILMPVYNGEKYLAAAMESILDQTFRDFILLIIDDGSSDSSLAIARSFGDPRVQVERNPKNLGLVKTLNRGLDLVQTEFVARMDCDDIALPDRLEKQIAFLDENPDIGMCGTAYELFHESLRQTIRPPCRHEEIVYGLLDDNVFLHSSVIVRMEVLNRHGLRYREDYRLAEDYELWARLARYTHIGNLPQVLVRYRSHPENVSNTNKGEQIATRDRVRLEHLESFGLAPAADQKTLHIDLFSLAFQGSPDQLADARRWLEALARAVSTRCGLPLGRLHRDFALLWYSACGRSAHHGLTVLFSYLKSAMAWKGPKSYILKLLFRCLMRDPIPAVTK</sequence>
<dbReference type="STRING" id="243233.MCA0621"/>
<dbReference type="HOGENOM" id="CLU_025996_0_4_6"/>
<dbReference type="Pfam" id="PF00535">
    <property type="entry name" value="Glycos_transf_2"/>
    <property type="match status" value="1"/>
</dbReference>
<dbReference type="InterPro" id="IPR001173">
    <property type="entry name" value="Glyco_trans_2-like"/>
</dbReference>
<dbReference type="Gene3D" id="3.90.550.10">
    <property type="entry name" value="Spore Coat Polysaccharide Biosynthesis Protein SpsA, Chain A"/>
    <property type="match status" value="1"/>
</dbReference>
<dbReference type="Proteomes" id="UP000006821">
    <property type="component" value="Chromosome"/>
</dbReference>
<dbReference type="EMBL" id="AE017282">
    <property type="protein sequence ID" value="AAU93096.1"/>
    <property type="molecule type" value="Genomic_DNA"/>
</dbReference>
<accession>Q60B60</accession>
<evidence type="ECO:0000259" key="5">
    <source>
        <dbReference type="Pfam" id="PF00535"/>
    </source>
</evidence>
<evidence type="ECO:0000256" key="4">
    <source>
        <dbReference type="SAM" id="MobiDB-lite"/>
    </source>
</evidence>
<dbReference type="eggNOG" id="COG1216">
    <property type="taxonomic scope" value="Bacteria"/>
</dbReference>
<dbReference type="PANTHER" id="PTHR43685">
    <property type="entry name" value="GLYCOSYLTRANSFERASE"/>
    <property type="match status" value="1"/>
</dbReference>
<comment type="similarity">
    <text evidence="1">Belongs to the glycosyltransferase 2 family.</text>
</comment>
<dbReference type="PANTHER" id="PTHR43685:SF5">
    <property type="entry name" value="GLYCOSYLTRANSFERASE EPSE-RELATED"/>
    <property type="match status" value="1"/>
</dbReference>
<evidence type="ECO:0000313" key="6">
    <source>
        <dbReference type="EMBL" id="AAU93096.1"/>
    </source>
</evidence>
<organism evidence="6 7">
    <name type="scientific">Methylococcus capsulatus (strain ATCC 33009 / NCIMB 11132 / Bath)</name>
    <dbReference type="NCBI Taxonomy" id="243233"/>
    <lineage>
        <taxon>Bacteria</taxon>
        <taxon>Pseudomonadati</taxon>
        <taxon>Pseudomonadota</taxon>
        <taxon>Gammaproteobacteria</taxon>
        <taxon>Methylococcales</taxon>
        <taxon>Methylococcaceae</taxon>
        <taxon>Methylococcus</taxon>
    </lineage>
</organism>
<dbReference type="InterPro" id="IPR029044">
    <property type="entry name" value="Nucleotide-diphossugar_trans"/>
</dbReference>
<evidence type="ECO:0000313" key="7">
    <source>
        <dbReference type="Proteomes" id="UP000006821"/>
    </source>
</evidence>
<dbReference type="CAZy" id="GT2">
    <property type="family name" value="Glycosyltransferase Family 2"/>
</dbReference>